<reference evidence="4 5" key="1">
    <citation type="submission" date="2021-09" db="EMBL/GenBank/DDBJ databases">
        <title>Genomic insights and catalytic innovation underlie evolution of tropane alkaloids biosynthesis.</title>
        <authorList>
            <person name="Wang Y.-J."/>
            <person name="Tian T."/>
            <person name="Huang J.-P."/>
            <person name="Huang S.-X."/>
        </authorList>
    </citation>
    <scope>NUCLEOTIDE SEQUENCE [LARGE SCALE GENOMIC DNA]</scope>
    <source>
        <strain evidence="4">KIB-2018</strain>
        <tissue evidence="4">Leaf</tissue>
    </source>
</reference>
<evidence type="ECO:0000256" key="2">
    <source>
        <dbReference type="ARBA" id="ARBA00022737"/>
    </source>
</evidence>
<dbReference type="PANTHER" id="PTHR19918">
    <property type="entry name" value="CELL DIVISION CYCLE 20 CDC20 FIZZY -RELATED"/>
    <property type="match status" value="1"/>
</dbReference>
<dbReference type="InterPro" id="IPR015943">
    <property type="entry name" value="WD40/YVTN_repeat-like_dom_sf"/>
</dbReference>
<sequence>MSTSTHLPRWNHMLTALFFAQRQGQFQMVGGLLMFRKLIQPMPGLYELLLLLIVAQPLKYIIILILLNESTSRCSEMYGQKLIDSLSMDSDERPYKMVVSEAAAKMLEAPNVSDDFYANVMDWGKNNIVVAALASALYFWSAETCKVEKKLMTLIACQV</sequence>
<keyword evidence="5" id="KW-1185">Reference proteome</keyword>
<evidence type="ECO:0000313" key="5">
    <source>
        <dbReference type="Proteomes" id="UP001159364"/>
    </source>
</evidence>
<dbReference type="EMBL" id="JAIWQS010000010">
    <property type="protein sequence ID" value="KAJ8752636.1"/>
    <property type="molecule type" value="Genomic_DNA"/>
</dbReference>
<comment type="caution">
    <text evidence="4">The sequence shown here is derived from an EMBL/GenBank/DDBJ whole genome shotgun (WGS) entry which is preliminary data.</text>
</comment>
<dbReference type="GO" id="GO:0005680">
    <property type="term" value="C:anaphase-promoting complex"/>
    <property type="evidence" value="ECO:0007669"/>
    <property type="project" value="TreeGrafter"/>
</dbReference>
<protein>
    <submittedName>
        <fullName evidence="4">Uncharacterized protein</fullName>
    </submittedName>
</protein>
<proteinExistence type="predicted"/>
<dbReference type="GO" id="GO:0010997">
    <property type="term" value="F:anaphase-promoting complex binding"/>
    <property type="evidence" value="ECO:0007669"/>
    <property type="project" value="InterPro"/>
</dbReference>
<dbReference type="Proteomes" id="UP001159364">
    <property type="component" value="Linkage Group LG10"/>
</dbReference>
<dbReference type="InterPro" id="IPR033010">
    <property type="entry name" value="Cdc20/Fizzy"/>
</dbReference>
<dbReference type="GO" id="GO:1905786">
    <property type="term" value="P:positive regulation of anaphase-promoting complex-dependent catabolic process"/>
    <property type="evidence" value="ECO:0007669"/>
    <property type="project" value="TreeGrafter"/>
</dbReference>
<dbReference type="GO" id="GO:1990757">
    <property type="term" value="F:ubiquitin ligase activator activity"/>
    <property type="evidence" value="ECO:0007669"/>
    <property type="project" value="TreeGrafter"/>
</dbReference>
<name>A0AAV8SK40_9ROSI</name>
<evidence type="ECO:0000256" key="3">
    <source>
        <dbReference type="SAM" id="Phobius"/>
    </source>
</evidence>
<keyword evidence="1" id="KW-0853">WD repeat</keyword>
<dbReference type="Gene3D" id="2.130.10.10">
    <property type="entry name" value="YVTN repeat-like/Quinoprotein amine dehydrogenase"/>
    <property type="match status" value="1"/>
</dbReference>
<dbReference type="GO" id="GO:0031145">
    <property type="term" value="P:anaphase-promoting complex-dependent catabolic process"/>
    <property type="evidence" value="ECO:0007669"/>
    <property type="project" value="TreeGrafter"/>
</dbReference>
<evidence type="ECO:0000256" key="1">
    <source>
        <dbReference type="ARBA" id="ARBA00022574"/>
    </source>
</evidence>
<keyword evidence="2" id="KW-0677">Repeat</keyword>
<keyword evidence="3" id="KW-0472">Membrane</keyword>
<dbReference type="PANTHER" id="PTHR19918:SF43">
    <property type="entry name" value="CELL DIVISION CYCLE 20.2, COFACTOR OF APC COMPLEX-LIKE ISOFORM X2"/>
    <property type="match status" value="1"/>
</dbReference>
<evidence type="ECO:0000313" key="4">
    <source>
        <dbReference type="EMBL" id="KAJ8752636.1"/>
    </source>
</evidence>
<feature type="transmembrane region" description="Helical" evidence="3">
    <location>
        <begin position="48"/>
        <end position="67"/>
    </location>
</feature>
<accession>A0AAV8SK40</accession>
<gene>
    <name evidence="4" type="ORF">K2173_005525</name>
</gene>
<organism evidence="4 5">
    <name type="scientific">Erythroxylum novogranatense</name>
    <dbReference type="NCBI Taxonomy" id="1862640"/>
    <lineage>
        <taxon>Eukaryota</taxon>
        <taxon>Viridiplantae</taxon>
        <taxon>Streptophyta</taxon>
        <taxon>Embryophyta</taxon>
        <taxon>Tracheophyta</taxon>
        <taxon>Spermatophyta</taxon>
        <taxon>Magnoliopsida</taxon>
        <taxon>eudicotyledons</taxon>
        <taxon>Gunneridae</taxon>
        <taxon>Pentapetalae</taxon>
        <taxon>rosids</taxon>
        <taxon>fabids</taxon>
        <taxon>Malpighiales</taxon>
        <taxon>Erythroxylaceae</taxon>
        <taxon>Erythroxylum</taxon>
    </lineage>
</organism>
<keyword evidence="3" id="KW-1133">Transmembrane helix</keyword>
<keyword evidence="3" id="KW-0812">Transmembrane</keyword>
<dbReference type="AlphaFoldDB" id="A0AAV8SK40"/>